<keyword evidence="2" id="KW-1185">Reference proteome</keyword>
<evidence type="ECO:0000313" key="2">
    <source>
        <dbReference type="Proteomes" id="UP001604277"/>
    </source>
</evidence>
<comment type="caution">
    <text evidence="1">The sequence shown here is derived from an EMBL/GenBank/DDBJ whole genome shotgun (WGS) entry which is preliminary data.</text>
</comment>
<evidence type="ECO:0000313" key="1">
    <source>
        <dbReference type="EMBL" id="KAL2530509.1"/>
    </source>
</evidence>
<sequence>MMFGLCLSWRGSCFLKTSWSYILDLNLSTERLTSNKAFTNKLWNAGKFLLQNLPSQSDLSAWEALPAFKKEGNIYNKQVMAYQVKWTLLSPSVILSLSLYGEGVLPSESECQKNIPHGLPFTLHPNV</sequence>
<accession>A0ABD1UZM5</accession>
<gene>
    <name evidence="1" type="ORF">Fot_23110</name>
</gene>
<reference evidence="2" key="1">
    <citation type="submission" date="2024-07" db="EMBL/GenBank/DDBJ databases">
        <title>Two chromosome-level genome assemblies of Korean endemic species Abeliophyllum distichum and Forsythia ovata (Oleaceae).</title>
        <authorList>
            <person name="Jang H."/>
        </authorList>
    </citation>
    <scope>NUCLEOTIDE SEQUENCE [LARGE SCALE GENOMIC DNA]</scope>
</reference>
<protein>
    <submittedName>
        <fullName evidence="1">Valine--tRNA ligase</fullName>
    </submittedName>
</protein>
<dbReference type="Proteomes" id="UP001604277">
    <property type="component" value="Unassembled WGS sequence"/>
</dbReference>
<dbReference type="EMBL" id="JBFOLJ010000006">
    <property type="protein sequence ID" value="KAL2530509.1"/>
    <property type="molecule type" value="Genomic_DNA"/>
</dbReference>
<keyword evidence="1" id="KW-0436">Ligase</keyword>
<dbReference type="Gene3D" id="1.10.730.10">
    <property type="entry name" value="Isoleucyl-tRNA Synthetase, Domain 1"/>
    <property type="match status" value="1"/>
</dbReference>
<proteinExistence type="predicted"/>
<dbReference type="GO" id="GO:0016874">
    <property type="term" value="F:ligase activity"/>
    <property type="evidence" value="ECO:0007669"/>
    <property type="project" value="UniProtKB-KW"/>
</dbReference>
<dbReference type="AlphaFoldDB" id="A0ABD1UZM5"/>
<name>A0ABD1UZM5_9LAMI</name>
<organism evidence="1 2">
    <name type="scientific">Forsythia ovata</name>
    <dbReference type="NCBI Taxonomy" id="205694"/>
    <lineage>
        <taxon>Eukaryota</taxon>
        <taxon>Viridiplantae</taxon>
        <taxon>Streptophyta</taxon>
        <taxon>Embryophyta</taxon>
        <taxon>Tracheophyta</taxon>
        <taxon>Spermatophyta</taxon>
        <taxon>Magnoliopsida</taxon>
        <taxon>eudicotyledons</taxon>
        <taxon>Gunneridae</taxon>
        <taxon>Pentapetalae</taxon>
        <taxon>asterids</taxon>
        <taxon>lamiids</taxon>
        <taxon>Lamiales</taxon>
        <taxon>Oleaceae</taxon>
        <taxon>Forsythieae</taxon>
        <taxon>Forsythia</taxon>
    </lineage>
</organism>